<feature type="compositionally biased region" description="Basic and acidic residues" evidence="1">
    <location>
        <begin position="272"/>
        <end position="282"/>
    </location>
</feature>
<dbReference type="SUPFAM" id="SSF53474">
    <property type="entry name" value="alpha/beta-Hydrolases"/>
    <property type="match status" value="1"/>
</dbReference>
<reference evidence="3 4" key="1">
    <citation type="submission" date="2015-09" db="EMBL/GenBank/DDBJ databases">
        <authorList>
            <person name="Jackson K.R."/>
            <person name="Lunt B.L."/>
            <person name="Fisher J.N.B."/>
            <person name="Gardner A.V."/>
            <person name="Bailey M.E."/>
            <person name="Deus L.M."/>
            <person name="Earl A.S."/>
            <person name="Gibby P.D."/>
            <person name="Hartmann K.A."/>
            <person name="Liu J.E."/>
            <person name="Manci A.M."/>
            <person name="Nielsen D.A."/>
            <person name="Solomon M.B."/>
            <person name="Breakwell D.P."/>
            <person name="Burnett S.H."/>
            <person name="Grose J.H."/>
        </authorList>
    </citation>
    <scope>NUCLEOTIDE SEQUENCE [LARGE SCALE GENOMIC DNA]</scope>
    <source>
        <strain evidence="3 4">16</strain>
    </source>
</reference>
<feature type="domain" description="AB hydrolase-1" evidence="2">
    <location>
        <begin position="15"/>
        <end position="234"/>
    </location>
</feature>
<dbReference type="PANTHER" id="PTHR43433:SF5">
    <property type="entry name" value="AB HYDROLASE-1 DOMAIN-CONTAINING PROTEIN"/>
    <property type="match status" value="1"/>
</dbReference>
<evidence type="ECO:0000256" key="1">
    <source>
        <dbReference type="SAM" id="MobiDB-lite"/>
    </source>
</evidence>
<dbReference type="Pfam" id="PF00561">
    <property type="entry name" value="Abhydrolase_1"/>
    <property type="match status" value="1"/>
</dbReference>
<evidence type="ECO:0000313" key="4">
    <source>
        <dbReference type="Proteomes" id="UP000048984"/>
    </source>
</evidence>
<dbReference type="InterPro" id="IPR000073">
    <property type="entry name" value="AB_hydrolase_1"/>
</dbReference>
<comment type="caution">
    <text evidence="3">The sequence shown here is derived from an EMBL/GenBank/DDBJ whole genome shotgun (WGS) entry which is preliminary data.</text>
</comment>
<dbReference type="Proteomes" id="UP000048984">
    <property type="component" value="Unassembled WGS sequence"/>
</dbReference>
<feature type="region of interest" description="Disordered" evidence="1">
    <location>
        <begin position="255"/>
        <end position="282"/>
    </location>
</feature>
<dbReference type="PRINTS" id="PR00111">
    <property type="entry name" value="ABHYDROLASE"/>
</dbReference>
<protein>
    <recommendedName>
        <fullName evidence="2">AB hydrolase-1 domain-containing protein</fullName>
    </recommendedName>
</protein>
<gene>
    <name evidence="3" type="ORF">ABB55_04340</name>
</gene>
<dbReference type="EMBL" id="LJYW01000001">
    <property type="protein sequence ID" value="KPL51555.1"/>
    <property type="molecule type" value="Genomic_DNA"/>
</dbReference>
<dbReference type="RefSeq" id="WP_054357717.1">
    <property type="nucleotide sequence ID" value="NZ_LJYW01000001.1"/>
</dbReference>
<proteinExistence type="predicted"/>
<name>A0A0P6VHL6_9HYPH</name>
<evidence type="ECO:0000259" key="2">
    <source>
        <dbReference type="Pfam" id="PF00561"/>
    </source>
</evidence>
<accession>A0A0P6VHL6</accession>
<reference evidence="3 4" key="2">
    <citation type="submission" date="2015-10" db="EMBL/GenBank/DDBJ databases">
        <title>Draft Genome Sequence of Prosthecomicrobium hirschii ATCC 27832.</title>
        <authorList>
            <person name="Daniel J."/>
            <person name="Givan S.A."/>
            <person name="Brun Y.V."/>
            <person name="Brown P.J."/>
        </authorList>
    </citation>
    <scope>NUCLEOTIDE SEQUENCE [LARGE SCALE GENOMIC DNA]</scope>
    <source>
        <strain evidence="3 4">16</strain>
    </source>
</reference>
<dbReference type="PANTHER" id="PTHR43433">
    <property type="entry name" value="HYDROLASE, ALPHA/BETA FOLD FAMILY PROTEIN"/>
    <property type="match status" value="1"/>
</dbReference>
<dbReference type="Gene3D" id="3.40.50.1820">
    <property type="entry name" value="alpha/beta hydrolase"/>
    <property type="match status" value="1"/>
</dbReference>
<dbReference type="AlphaFoldDB" id="A0A0P6VHL6"/>
<dbReference type="InterPro" id="IPR050471">
    <property type="entry name" value="AB_hydrolase"/>
</dbReference>
<sequence length="282" mass="29312">MLNHRIEGGLRGTTLVLIHPLGGDLTFWSDLGLGAVAPGGSVAVDLAGAGASALGDRPATIARHAEDLSDLIDALGLGRVVAVGCAIGSMTAAALAARRPDRVAGLVLANAVASTIPSARAMLAARADAVARDGMAAVLPGAVERAFLDQPQDDRYRRYYERFAAQDAIGYAASIRGILDADIRTELAALACPTLVVTGGRDVLLPPERGREVADLVPGARYETFPEAAHFLPYQTPNRFRTLLADFLAEIDRAGPQAGDHKGTAIDGRPQAGDHRQAITGG</sequence>
<organism evidence="3 4">
    <name type="scientific">Prosthecodimorpha hirschii</name>
    <dbReference type="NCBI Taxonomy" id="665126"/>
    <lineage>
        <taxon>Bacteria</taxon>
        <taxon>Pseudomonadati</taxon>
        <taxon>Pseudomonadota</taxon>
        <taxon>Alphaproteobacteria</taxon>
        <taxon>Hyphomicrobiales</taxon>
        <taxon>Ancalomicrobiaceae</taxon>
        <taxon>Prosthecodimorpha</taxon>
    </lineage>
</organism>
<dbReference type="STRING" id="665126.ABB55_04340"/>
<dbReference type="InterPro" id="IPR029058">
    <property type="entry name" value="AB_hydrolase_fold"/>
</dbReference>
<evidence type="ECO:0000313" key="3">
    <source>
        <dbReference type="EMBL" id="KPL51555.1"/>
    </source>
</evidence>
<keyword evidence="4" id="KW-1185">Reference proteome</keyword>